<dbReference type="AlphaFoldDB" id="A0A0E9N9T3"/>
<evidence type="ECO:0000256" key="2">
    <source>
        <dbReference type="SAM" id="Phobius"/>
    </source>
</evidence>
<keyword evidence="4" id="KW-1185">Reference proteome</keyword>
<feature type="transmembrane region" description="Helical" evidence="2">
    <location>
        <begin position="306"/>
        <end position="327"/>
    </location>
</feature>
<evidence type="ECO:0000256" key="1">
    <source>
        <dbReference type="SAM" id="MobiDB-lite"/>
    </source>
</evidence>
<dbReference type="Proteomes" id="UP000033140">
    <property type="component" value="Unassembled WGS sequence"/>
</dbReference>
<keyword evidence="2" id="KW-0812">Transmembrane</keyword>
<reference evidence="3 4" key="1">
    <citation type="journal article" date="2011" name="J. Gen. Appl. Microbiol.">
        <title>Draft genome sequencing of the enigmatic yeast Saitoella complicata.</title>
        <authorList>
            <person name="Nishida H."/>
            <person name="Hamamoto M."/>
            <person name="Sugiyama J."/>
        </authorList>
    </citation>
    <scope>NUCLEOTIDE SEQUENCE [LARGE SCALE GENOMIC DNA]</scope>
    <source>
        <strain evidence="3 4">NRRL Y-17804</strain>
    </source>
</reference>
<dbReference type="PANTHER" id="PTHR34673:SF1">
    <property type="entry name" value="COLD-REGULATED PROTEIN"/>
    <property type="match status" value="1"/>
</dbReference>
<organism evidence="3 4">
    <name type="scientific">Saitoella complicata (strain BCRC 22490 / CBS 7301 / JCM 7358 / NBRC 10748 / NRRL Y-17804)</name>
    <dbReference type="NCBI Taxonomy" id="698492"/>
    <lineage>
        <taxon>Eukaryota</taxon>
        <taxon>Fungi</taxon>
        <taxon>Dikarya</taxon>
        <taxon>Ascomycota</taxon>
        <taxon>Taphrinomycotina</taxon>
        <taxon>Taphrinomycotina incertae sedis</taxon>
        <taxon>Saitoella</taxon>
    </lineage>
</organism>
<dbReference type="EMBL" id="BACD03000004">
    <property type="protein sequence ID" value="GAO46553.1"/>
    <property type="molecule type" value="Genomic_DNA"/>
</dbReference>
<reference evidence="3 4" key="2">
    <citation type="journal article" date="2014" name="J. Gen. Appl. Microbiol.">
        <title>The early diverging ascomycetous budding yeast Saitoella complicata has three histone deacetylases belonging to the Clr6, Hos2, and Rpd3 lineages.</title>
        <authorList>
            <person name="Nishida H."/>
            <person name="Matsumoto T."/>
            <person name="Kondo S."/>
            <person name="Hamamoto M."/>
            <person name="Yoshikawa H."/>
        </authorList>
    </citation>
    <scope>NUCLEOTIDE SEQUENCE [LARGE SCALE GENOMIC DNA]</scope>
    <source>
        <strain evidence="3 4">NRRL Y-17804</strain>
    </source>
</reference>
<accession>A0A0E9N9T3</accession>
<proteinExistence type="predicted"/>
<feature type="region of interest" description="Disordered" evidence="1">
    <location>
        <begin position="1"/>
        <end position="38"/>
    </location>
</feature>
<keyword evidence="2" id="KW-1133">Transmembrane helix</keyword>
<comment type="caution">
    <text evidence="3">The sequence shown here is derived from an EMBL/GenBank/DDBJ whole genome shotgun (WGS) entry which is preliminary data.</text>
</comment>
<keyword evidence="2" id="KW-0472">Membrane</keyword>
<reference evidence="3 4" key="3">
    <citation type="journal article" date="2015" name="Genome Announc.">
        <title>Draft Genome Sequence of the Archiascomycetous Yeast Saitoella complicata.</title>
        <authorList>
            <person name="Yamauchi K."/>
            <person name="Kondo S."/>
            <person name="Hamamoto M."/>
            <person name="Takahashi Y."/>
            <person name="Ogura Y."/>
            <person name="Hayashi T."/>
            <person name="Nishida H."/>
        </authorList>
    </citation>
    <scope>NUCLEOTIDE SEQUENCE [LARGE SCALE GENOMIC DNA]</scope>
    <source>
        <strain evidence="3 4">NRRL Y-17804</strain>
    </source>
</reference>
<evidence type="ECO:0000313" key="4">
    <source>
        <dbReference type="Proteomes" id="UP000033140"/>
    </source>
</evidence>
<dbReference type="PANTHER" id="PTHR34673">
    <property type="entry name" value="COLD-REGULATED PROTEIN"/>
    <property type="match status" value="1"/>
</dbReference>
<sequence>MWKVDDRDMDEQQTSILDIKQRSPKNPTTHPAQPATRFGSKGKQLRLSLVLESVGKTALTTVLTVLVEGHEDTSTTGRGRALAAKTLDLEVTVDLVVLQDSKLDLPVLVLDLLGGSVGLLLALLGTTAKTEDQVDVGLLGDTVGGKSGGILKGLAREDETLLLGGEAGLGRDLGLGSGDGGRSLDEKSLKQARNERNIPQRRGCRYGQHERRSALLVGRFLSSCFDASSRAHVERAKNKHYTSCRRIPTAYIQLFSHLQSLNKTHNGLLLRMSLAFAFTRERLLMHAAQLPICCQVTDQNPCRIKIVGPTLGFIIGICAAIICWPLVKCRIVRVYLLYARFRKQAVWVSSEH</sequence>
<protein>
    <submittedName>
        <fullName evidence="3">Uncharacterized protein</fullName>
    </submittedName>
</protein>
<gene>
    <name evidence="3" type="ORF">G7K_0783-t1</name>
</gene>
<evidence type="ECO:0000313" key="3">
    <source>
        <dbReference type="EMBL" id="GAO46553.1"/>
    </source>
</evidence>
<name>A0A0E9N9T3_SAICN</name>